<dbReference type="AlphaFoldDB" id="A0A6A7K9Y3"/>
<proteinExistence type="predicted"/>
<gene>
    <name evidence="1" type="ORF">GC105_10435</name>
</gene>
<evidence type="ECO:0000313" key="2">
    <source>
        <dbReference type="Proteomes" id="UP000440004"/>
    </source>
</evidence>
<organism evidence="1 2">
    <name type="scientific">Alkalibaculum sporogenes</name>
    <dbReference type="NCBI Taxonomy" id="2655001"/>
    <lineage>
        <taxon>Bacteria</taxon>
        <taxon>Bacillati</taxon>
        <taxon>Bacillota</taxon>
        <taxon>Clostridia</taxon>
        <taxon>Eubacteriales</taxon>
        <taxon>Eubacteriaceae</taxon>
        <taxon>Alkalibaculum</taxon>
    </lineage>
</organism>
<sequence>MYTKYYVESADRKGNVWTVTNRNTYKIMGNFQSRELAIQFANELCKDVLNSMIIVNDKCTNSIYLDKM</sequence>
<evidence type="ECO:0008006" key="3">
    <source>
        <dbReference type="Google" id="ProtNLM"/>
    </source>
</evidence>
<name>A0A6A7K9Y3_9FIRM</name>
<keyword evidence="2" id="KW-1185">Reference proteome</keyword>
<reference evidence="1 2" key="1">
    <citation type="submission" date="2019-10" db="EMBL/GenBank/DDBJ databases">
        <title>Alkalibaculum tamaniensis sp.nov., a new alkaliphilic acetogen, isolated on methoxylated aromatics from a mud volcano.</title>
        <authorList>
            <person name="Khomyakova M.A."/>
            <person name="Merkel A.Y."/>
            <person name="Bonch-Osmolovskaya E.A."/>
            <person name="Slobodkin A.I."/>
        </authorList>
    </citation>
    <scope>NUCLEOTIDE SEQUENCE [LARGE SCALE GENOMIC DNA]</scope>
    <source>
        <strain evidence="1 2">M08DMB</strain>
    </source>
</reference>
<accession>A0A6A7K9Y3</accession>
<protein>
    <recommendedName>
        <fullName evidence="3">DUF1508 domain-containing protein</fullName>
    </recommendedName>
</protein>
<dbReference type="RefSeq" id="WP_152804493.1">
    <property type="nucleotide sequence ID" value="NZ_WHNX01000015.1"/>
</dbReference>
<evidence type="ECO:0000313" key="1">
    <source>
        <dbReference type="EMBL" id="MPW26206.1"/>
    </source>
</evidence>
<comment type="caution">
    <text evidence="1">The sequence shown here is derived from an EMBL/GenBank/DDBJ whole genome shotgun (WGS) entry which is preliminary data.</text>
</comment>
<dbReference type="EMBL" id="WHNX01000015">
    <property type="protein sequence ID" value="MPW26206.1"/>
    <property type="molecule type" value="Genomic_DNA"/>
</dbReference>
<dbReference type="Proteomes" id="UP000440004">
    <property type="component" value="Unassembled WGS sequence"/>
</dbReference>